<dbReference type="Pfam" id="PF02668">
    <property type="entry name" value="TauD"/>
    <property type="match status" value="1"/>
</dbReference>
<evidence type="ECO:0000259" key="6">
    <source>
        <dbReference type="Pfam" id="PF02668"/>
    </source>
</evidence>
<evidence type="ECO:0000256" key="5">
    <source>
        <dbReference type="ARBA" id="ARBA00023004"/>
    </source>
</evidence>
<organism evidence="7 8">
    <name type="scientific">Roseimaritima multifibrata</name>
    <dbReference type="NCBI Taxonomy" id="1930274"/>
    <lineage>
        <taxon>Bacteria</taxon>
        <taxon>Pseudomonadati</taxon>
        <taxon>Planctomycetota</taxon>
        <taxon>Planctomycetia</taxon>
        <taxon>Pirellulales</taxon>
        <taxon>Pirellulaceae</taxon>
        <taxon>Roseimaritima</taxon>
    </lineage>
</organism>
<dbReference type="GO" id="GO:0000908">
    <property type="term" value="F:taurine dioxygenase activity"/>
    <property type="evidence" value="ECO:0007669"/>
    <property type="project" value="UniProtKB-EC"/>
</dbReference>
<dbReference type="InterPro" id="IPR051178">
    <property type="entry name" value="TfdA_dioxygenase"/>
</dbReference>
<protein>
    <submittedName>
        <fullName evidence="7">Alpha-ketoglutarate-dependent taurine dioxygenase</fullName>
        <ecNumber evidence="7">1.14.11.17</ecNumber>
    </submittedName>
</protein>
<proteinExistence type="inferred from homology"/>
<dbReference type="Gene3D" id="3.60.130.10">
    <property type="entry name" value="Clavaminate synthase-like"/>
    <property type="match status" value="1"/>
</dbReference>
<sequence>MNATETLEIQAPADGQIGAIVSGIDMTTVHNDSPAIQEIRNAIYRHRLVVIRGQNLNEEQYVQATRKLGRPQVYFQTNYHHPSYPEIFVSSNVPENGKKIGVAGTGHYWHTDCSFEKHPLSWTSIYPQVFPKDSRGTLYIDMAKVYQNLPDHLREYVQDATAIHAGQLRYKVQASDIDQSLKQLLDRINEEVPPVRHPAVIVHPVTGEKALYLNSGFTVALEGLSHEENERRLRELFDFIERPEHIHQHSWSTGDLILWDNRLLIHMSTPVAAGQQSKSYRIGIYDDQPFYAGIES</sequence>
<dbReference type="SUPFAM" id="SSF51197">
    <property type="entry name" value="Clavaminate synthase-like"/>
    <property type="match status" value="1"/>
</dbReference>
<keyword evidence="2" id="KW-0479">Metal-binding</keyword>
<evidence type="ECO:0000256" key="3">
    <source>
        <dbReference type="ARBA" id="ARBA00022964"/>
    </source>
</evidence>
<evidence type="ECO:0000313" key="8">
    <source>
        <dbReference type="Proteomes" id="UP000320672"/>
    </source>
</evidence>
<gene>
    <name evidence="7" type="primary">tauD</name>
    <name evidence="7" type="ORF">FF011L_31810</name>
</gene>
<dbReference type="KEGG" id="rml:FF011L_31810"/>
<dbReference type="AlphaFoldDB" id="A0A517MHP8"/>
<dbReference type="OrthoDB" id="581608at2"/>
<evidence type="ECO:0000256" key="4">
    <source>
        <dbReference type="ARBA" id="ARBA00023002"/>
    </source>
</evidence>
<dbReference type="InterPro" id="IPR042098">
    <property type="entry name" value="TauD-like_sf"/>
</dbReference>
<feature type="domain" description="TauD/TfdA-like" evidence="6">
    <location>
        <begin position="12"/>
        <end position="275"/>
    </location>
</feature>
<dbReference type="RefSeq" id="WP_145352442.1">
    <property type="nucleotide sequence ID" value="NZ_CP036262.1"/>
</dbReference>
<comment type="similarity">
    <text evidence="1">Belongs to the TfdA dioxygenase family.</text>
</comment>
<dbReference type="InterPro" id="IPR003819">
    <property type="entry name" value="TauD/TfdA-like"/>
</dbReference>
<dbReference type="GO" id="GO:0046872">
    <property type="term" value="F:metal ion binding"/>
    <property type="evidence" value="ECO:0007669"/>
    <property type="project" value="UniProtKB-KW"/>
</dbReference>
<keyword evidence="3 7" id="KW-0223">Dioxygenase</keyword>
<keyword evidence="8" id="KW-1185">Reference proteome</keyword>
<evidence type="ECO:0000313" key="7">
    <source>
        <dbReference type="EMBL" id="QDS94402.1"/>
    </source>
</evidence>
<dbReference type="Proteomes" id="UP000320672">
    <property type="component" value="Chromosome"/>
</dbReference>
<reference evidence="7 8" key="1">
    <citation type="submission" date="2019-02" db="EMBL/GenBank/DDBJ databases">
        <title>Deep-cultivation of Planctomycetes and their phenomic and genomic characterization uncovers novel biology.</title>
        <authorList>
            <person name="Wiegand S."/>
            <person name="Jogler M."/>
            <person name="Boedeker C."/>
            <person name="Pinto D."/>
            <person name="Vollmers J."/>
            <person name="Rivas-Marin E."/>
            <person name="Kohn T."/>
            <person name="Peeters S.H."/>
            <person name="Heuer A."/>
            <person name="Rast P."/>
            <person name="Oberbeckmann S."/>
            <person name="Bunk B."/>
            <person name="Jeske O."/>
            <person name="Meyerdierks A."/>
            <person name="Storesund J.E."/>
            <person name="Kallscheuer N."/>
            <person name="Luecker S."/>
            <person name="Lage O.M."/>
            <person name="Pohl T."/>
            <person name="Merkel B.J."/>
            <person name="Hornburger P."/>
            <person name="Mueller R.-W."/>
            <person name="Bruemmer F."/>
            <person name="Labrenz M."/>
            <person name="Spormann A.M."/>
            <person name="Op den Camp H."/>
            <person name="Overmann J."/>
            <person name="Amann R."/>
            <person name="Jetten M.S.M."/>
            <person name="Mascher T."/>
            <person name="Medema M.H."/>
            <person name="Devos D.P."/>
            <person name="Kaster A.-K."/>
            <person name="Ovreas L."/>
            <person name="Rohde M."/>
            <person name="Galperin M.Y."/>
            <person name="Jogler C."/>
        </authorList>
    </citation>
    <scope>NUCLEOTIDE SEQUENCE [LARGE SCALE GENOMIC DNA]</scope>
    <source>
        <strain evidence="7 8">FF011L</strain>
    </source>
</reference>
<dbReference type="PANTHER" id="PTHR43779:SF3">
    <property type="entry name" value="(3R)-3-[(CARBOXYMETHYL)AMINO]FATTY ACID OXYGENASE_DECARBOXYLASE"/>
    <property type="match status" value="1"/>
</dbReference>
<evidence type="ECO:0000256" key="2">
    <source>
        <dbReference type="ARBA" id="ARBA00022723"/>
    </source>
</evidence>
<accession>A0A517MHP8</accession>
<dbReference type="PANTHER" id="PTHR43779">
    <property type="entry name" value="DIOXYGENASE RV0097-RELATED"/>
    <property type="match status" value="1"/>
</dbReference>
<name>A0A517MHP8_9BACT</name>
<keyword evidence="4 7" id="KW-0560">Oxidoreductase</keyword>
<dbReference type="EMBL" id="CP036262">
    <property type="protein sequence ID" value="QDS94402.1"/>
    <property type="molecule type" value="Genomic_DNA"/>
</dbReference>
<evidence type="ECO:0000256" key="1">
    <source>
        <dbReference type="ARBA" id="ARBA00005896"/>
    </source>
</evidence>
<dbReference type="EC" id="1.14.11.17" evidence="7"/>
<keyword evidence="5" id="KW-0408">Iron</keyword>